<keyword evidence="3" id="KW-1185">Reference proteome</keyword>
<sequence length="174" mass="19910">MLEEKEVVFIEAHAEDAAGFIEFLNQVNQESDFLIIDPLDPEQELEQVADILAECLLSNDRLCLLAKIDREIVGLISVMTDRKPRLKHIGDVFMAVSRDYWNHGIGQILIEEAIIWAKENHILRRLELTVQAGNSRAVHIYQKFGFKIEGTKIRGASTEDEEFLDVYLMGKLID</sequence>
<dbReference type="Gene3D" id="3.40.630.30">
    <property type="match status" value="1"/>
</dbReference>
<dbReference type="CDD" id="cd04301">
    <property type="entry name" value="NAT_SF"/>
    <property type="match status" value="1"/>
</dbReference>
<evidence type="ECO:0000313" key="3">
    <source>
        <dbReference type="Proteomes" id="UP000003573"/>
    </source>
</evidence>
<comment type="caution">
    <text evidence="2">The sequence shown here is derived from an EMBL/GenBank/DDBJ whole genome shotgun (WGS) entry which is preliminary data.</text>
</comment>
<reference evidence="2 3" key="1">
    <citation type="journal article" date="2014" name="Int. J. Syst. Evol. Microbiol.">
        <title>Phylogenomics and the dynamic genome evolution of the genus Streptococcus.</title>
        <authorList>
            <consortium name="The Broad Institute Genome Sequencing Platform"/>
            <person name="Richards V.P."/>
            <person name="Palmer S.R."/>
            <person name="Pavinski Bitar P.D."/>
            <person name="Qin X."/>
            <person name="Weinstock G.M."/>
            <person name="Highlander S.K."/>
            <person name="Town C.D."/>
            <person name="Burne R.A."/>
            <person name="Stanhope M.J."/>
        </authorList>
    </citation>
    <scope>NUCLEOTIDE SEQUENCE [LARGE SCALE GENOMIC DNA]</scope>
    <source>
        <strain evidence="2 3">NCTC 11558</strain>
    </source>
</reference>
<feature type="domain" description="N-acetyltransferase" evidence="1">
    <location>
        <begin position="7"/>
        <end position="174"/>
    </location>
</feature>
<dbReference type="GO" id="GO:0016747">
    <property type="term" value="F:acyltransferase activity, transferring groups other than amino-acyl groups"/>
    <property type="evidence" value="ECO:0007669"/>
    <property type="project" value="InterPro"/>
</dbReference>
<dbReference type="Pfam" id="PF00583">
    <property type="entry name" value="Acetyltransf_1"/>
    <property type="match status" value="1"/>
</dbReference>
<dbReference type="RefSeq" id="WP_003080287.1">
    <property type="nucleotide sequence ID" value="NZ_AEUW02000001.1"/>
</dbReference>
<protein>
    <submittedName>
        <fullName evidence="2">Acetyltransferase, GNAT family</fullName>
    </submittedName>
</protein>
<dbReference type="eggNOG" id="COG1247">
    <property type="taxonomic scope" value="Bacteria"/>
</dbReference>
<dbReference type="InterPro" id="IPR000182">
    <property type="entry name" value="GNAT_dom"/>
</dbReference>
<organism evidence="2 3">
    <name type="scientific">Streptococcus macacae NCTC 11558</name>
    <dbReference type="NCBI Taxonomy" id="764298"/>
    <lineage>
        <taxon>Bacteria</taxon>
        <taxon>Bacillati</taxon>
        <taxon>Bacillota</taxon>
        <taxon>Bacilli</taxon>
        <taxon>Lactobacillales</taxon>
        <taxon>Streptococcaceae</taxon>
        <taxon>Streptococcus</taxon>
    </lineage>
</organism>
<dbReference type="STRING" id="764298.STRMA_0027"/>
<dbReference type="PANTHER" id="PTHR43072">
    <property type="entry name" value="N-ACETYLTRANSFERASE"/>
    <property type="match status" value="1"/>
</dbReference>
<dbReference type="OrthoDB" id="948250at2"/>
<dbReference type="InterPro" id="IPR016181">
    <property type="entry name" value="Acyl_CoA_acyltransferase"/>
</dbReference>
<gene>
    <name evidence="2" type="ORF">STRMA_0027</name>
</gene>
<dbReference type="SUPFAM" id="SSF55729">
    <property type="entry name" value="Acyl-CoA N-acyltransferases (Nat)"/>
    <property type="match status" value="1"/>
</dbReference>
<accession>G5JXY2</accession>
<dbReference type="Proteomes" id="UP000003573">
    <property type="component" value="Unassembled WGS sequence"/>
</dbReference>
<dbReference type="AlphaFoldDB" id="G5JXY2"/>
<proteinExistence type="predicted"/>
<dbReference type="PROSITE" id="PS51186">
    <property type="entry name" value="GNAT"/>
    <property type="match status" value="1"/>
</dbReference>
<dbReference type="EMBL" id="AEUW02000001">
    <property type="protein sequence ID" value="EHJ52342.1"/>
    <property type="molecule type" value="Genomic_DNA"/>
</dbReference>
<dbReference type="PANTHER" id="PTHR43072:SF52">
    <property type="entry name" value="GCN5-RELATED N-ACETYLTRANSFERASE"/>
    <property type="match status" value="1"/>
</dbReference>
<evidence type="ECO:0000313" key="2">
    <source>
        <dbReference type="EMBL" id="EHJ52342.1"/>
    </source>
</evidence>
<name>G5JXY2_9STRE</name>
<evidence type="ECO:0000259" key="1">
    <source>
        <dbReference type="PROSITE" id="PS51186"/>
    </source>
</evidence>